<accession>M7NY64</accession>
<comment type="caution">
    <text evidence="1">The sequence shown here is derived from an EMBL/GenBank/DDBJ whole genome shotgun (WGS) entry which is preliminary data.</text>
</comment>
<evidence type="ECO:0000313" key="2">
    <source>
        <dbReference type="Proteomes" id="UP000012019"/>
    </source>
</evidence>
<sequence length="68" mass="7675">MNEETLNMQIRQFLKQVGVSSQREIEQAIHNALDNDDIEGDESFNVKVTLSLPALNLHHEVSGTIKLD</sequence>
<protein>
    <submittedName>
        <fullName evidence="1">Uncharacterized protein</fullName>
    </submittedName>
</protein>
<gene>
    <name evidence="1" type="ORF">MPL1_11773</name>
</gene>
<dbReference type="Proteomes" id="UP000012019">
    <property type="component" value="Unassembled WGS sequence"/>
</dbReference>
<dbReference type="RefSeq" id="WP_009727309.1">
    <property type="nucleotide sequence ID" value="NZ_APHR01000069.1"/>
</dbReference>
<dbReference type="eggNOG" id="ENOG503325B">
    <property type="taxonomic scope" value="Bacteria"/>
</dbReference>
<keyword evidence="2" id="KW-1185">Reference proteome</keyword>
<dbReference type="InterPro" id="IPR045471">
    <property type="entry name" value="DUF6494"/>
</dbReference>
<dbReference type="PATRIC" id="fig|1286106.3.peg.2355"/>
<organism evidence="1 2">
    <name type="scientific">Methylophaga lonarensis MPL</name>
    <dbReference type="NCBI Taxonomy" id="1286106"/>
    <lineage>
        <taxon>Bacteria</taxon>
        <taxon>Pseudomonadati</taxon>
        <taxon>Pseudomonadota</taxon>
        <taxon>Gammaproteobacteria</taxon>
        <taxon>Thiotrichales</taxon>
        <taxon>Piscirickettsiaceae</taxon>
        <taxon>Methylophaga</taxon>
    </lineage>
</organism>
<reference evidence="1 2" key="1">
    <citation type="journal article" date="2013" name="Genome Announc.">
        <title>Draft Genome Sequence of Methylophaga lonarensis MPLT, a Haloalkaliphilic (Non-Methane-Utilizing) Methylotroph.</title>
        <authorList>
            <person name="Shetty S.A."/>
            <person name="Marathe N.P."/>
            <person name="Munot H."/>
            <person name="Antony C.P."/>
            <person name="Dhotre D.P."/>
            <person name="Murrell J.C."/>
            <person name="Shouche Y.S."/>
        </authorList>
    </citation>
    <scope>NUCLEOTIDE SEQUENCE [LARGE SCALE GENOMIC DNA]</scope>
    <source>
        <strain evidence="1 2">MPL</strain>
    </source>
</reference>
<dbReference type="STRING" id="1286106.MPL1_11773"/>
<dbReference type="EMBL" id="APHR01000069">
    <property type="protein sequence ID" value="EMR12156.1"/>
    <property type="molecule type" value="Genomic_DNA"/>
</dbReference>
<dbReference type="AlphaFoldDB" id="M7NY64"/>
<evidence type="ECO:0000313" key="1">
    <source>
        <dbReference type="EMBL" id="EMR12156.1"/>
    </source>
</evidence>
<dbReference type="Pfam" id="PF20104">
    <property type="entry name" value="DUF6494"/>
    <property type="match status" value="1"/>
</dbReference>
<dbReference type="OrthoDB" id="7363684at2"/>
<proteinExistence type="predicted"/>
<name>M7NY64_9GAMM</name>